<sequence length="542" mass="60682">MDVLLQKAFNYADQVLDGDIVAGDLTIKAIERWHSDLKRAKKPDAKIRFNPGKALKALRFFSLLPHVKGPMAGQPIDLMPWQAFAVANLFGWEMKREGIWTRRFRKSYMEVARKNAKSTLLSGLCLFATGIDNDDYGEVYSAATTRDQAGICYGDAVTMVKKSPPLSHLFKCLKTEIQDRGGNGLFRALSSDAHTLDGRNPSFSVVDEYHAHRTSDLYDVIESGMGARLNPGLHIITTAGFNLTGPCYVLRKQYIEPLLNGTIEDDSYFALVYTLDEDDDPFDEENWIKANPSLGVSKHVDTMREEAKKARYMPSARNNFLTKHCNVWVNASSSFIDLREWEKCPASLPDEHLARVPCYIGVDLARLWDLTAVVALFKVPDGTYDLRVRMYLPEDSMEKIPKALKEMYERFVKDGDLILTPGNVVDHEIIRDEIMTMCQRFDVKEIGYDSYSATWLVTELQQTGVDVVSVSQGAKGMTAPMGETGAAIMKGTMRNPGNACFTWNLGNVVEKRKDAKTLVPAKETNDAKIDAAVALFMALNRA</sequence>
<evidence type="ECO:0000259" key="1">
    <source>
        <dbReference type="Pfam" id="PF03354"/>
    </source>
</evidence>
<dbReference type="STRING" id="990268.JCM19235_1943"/>
<dbReference type="OrthoDB" id="9760250at2"/>
<dbReference type="PANTHER" id="PTHR41287:SF1">
    <property type="entry name" value="PROTEIN YMFN"/>
    <property type="match status" value="1"/>
</dbReference>
<proteinExistence type="predicted"/>
<protein>
    <submittedName>
        <fullName evidence="3">Phage terminase large subunit</fullName>
    </submittedName>
</protein>
<comment type="caution">
    <text evidence="3">The sequence shown here is derived from an EMBL/GenBank/DDBJ whole genome shotgun (WGS) entry which is preliminary data.</text>
</comment>
<feature type="domain" description="Terminase large subunit-like endonuclease" evidence="2">
    <location>
        <begin position="263"/>
        <end position="542"/>
    </location>
</feature>
<feature type="domain" description="Terminase large subunit-like ATPase" evidence="1">
    <location>
        <begin position="80"/>
        <end position="252"/>
    </location>
</feature>
<evidence type="ECO:0000259" key="2">
    <source>
        <dbReference type="Pfam" id="PF20441"/>
    </source>
</evidence>
<organism evidence="3 4">
    <name type="scientific">Vibrio maritimus</name>
    <dbReference type="NCBI Taxonomy" id="990268"/>
    <lineage>
        <taxon>Bacteria</taxon>
        <taxon>Pseudomonadati</taxon>
        <taxon>Pseudomonadota</taxon>
        <taxon>Gammaproteobacteria</taxon>
        <taxon>Vibrionales</taxon>
        <taxon>Vibrionaceae</taxon>
        <taxon>Vibrio</taxon>
    </lineage>
</organism>
<dbReference type="Gene3D" id="3.40.50.300">
    <property type="entry name" value="P-loop containing nucleotide triphosphate hydrolases"/>
    <property type="match status" value="1"/>
</dbReference>
<reference evidence="3 4" key="1">
    <citation type="submission" date="2014-09" db="EMBL/GenBank/DDBJ databases">
        <title>Vibrio maritimus JCM 19235. (C45) whole genome shotgun sequence.</title>
        <authorList>
            <person name="Sawabe T."/>
            <person name="Meirelles P."/>
            <person name="Nakanishi M."/>
            <person name="Sayaka M."/>
            <person name="Hattori M."/>
            <person name="Ohkuma M."/>
        </authorList>
    </citation>
    <scope>NUCLEOTIDE SEQUENCE [LARGE SCALE GENOMIC DNA]</scope>
    <source>
        <strain evidence="4">JCM19235</strain>
    </source>
</reference>
<dbReference type="InterPro" id="IPR046462">
    <property type="entry name" value="TerL_nuclease"/>
</dbReference>
<dbReference type="Gene3D" id="3.30.420.240">
    <property type="match status" value="1"/>
</dbReference>
<name>A0A090RT05_9VIBR</name>
<gene>
    <name evidence="3" type="ORF">JCM19235_1943</name>
</gene>
<dbReference type="EMBL" id="BBMR01000003">
    <property type="protein sequence ID" value="GAL18520.1"/>
    <property type="molecule type" value="Genomic_DNA"/>
</dbReference>
<dbReference type="GO" id="GO:0004519">
    <property type="term" value="F:endonuclease activity"/>
    <property type="evidence" value="ECO:0007669"/>
    <property type="project" value="InterPro"/>
</dbReference>
<dbReference type="InterPro" id="IPR027417">
    <property type="entry name" value="P-loop_NTPase"/>
</dbReference>
<dbReference type="InterPro" id="IPR046461">
    <property type="entry name" value="TerL_ATPase"/>
</dbReference>
<dbReference type="Pfam" id="PF03354">
    <property type="entry name" value="TerL_ATPase"/>
    <property type="match status" value="1"/>
</dbReference>
<dbReference type="InterPro" id="IPR005021">
    <property type="entry name" value="Terminase_largesu-like"/>
</dbReference>
<dbReference type="AlphaFoldDB" id="A0A090RT05"/>
<evidence type="ECO:0000313" key="4">
    <source>
        <dbReference type="Proteomes" id="UP000029228"/>
    </source>
</evidence>
<accession>A0A090RT05</accession>
<keyword evidence="4" id="KW-1185">Reference proteome</keyword>
<dbReference type="Pfam" id="PF20441">
    <property type="entry name" value="TerL_nuclease"/>
    <property type="match status" value="1"/>
</dbReference>
<evidence type="ECO:0000313" key="3">
    <source>
        <dbReference type="EMBL" id="GAL18520.1"/>
    </source>
</evidence>
<dbReference type="Proteomes" id="UP000029228">
    <property type="component" value="Unassembled WGS sequence"/>
</dbReference>
<dbReference type="PANTHER" id="PTHR41287">
    <property type="match status" value="1"/>
</dbReference>